<dbReference type="AlphaFoldDB" id="A0A0G4NYX5"/>
<feature type="transmembrane region" description="Helical" evidence="1">
    <location>
        <begin position="28"/>
        <end position="49"/>
    </location>
</feature>
<keyword evidence="1" id="KW-0472">Membrane</keyword>
<sequence>MNSRPEVAIGAFHQDGQSFPQDRSVDYIPVPFFSFSIGLISSLGLVYFFPLTDGN</sequence>
<evidence type="ECO:0000313" key="2">
    <source>
        <dbReference type="EMBL" id="CRL19251.1"/>
    </source>
</evidence>
<accession>A0A0G4NYX5</accession>
<keyword evidence="1" id="KW-0812">Transmembrane</keyword>
<protein>
    <submittedName>
        <fullName evidence="2">Str. FM013</fullName>
    </submittedName>
</protein>
<keyword evidence="1" id="KW-1133">Transmembrane helix</keyword>
<keyword evidence="3" id="KW-1185">Reference proteome</keyword>
<proteinExistence type="predicted"/>
<evidence type="ECO:0000313" key="3">
    <source>
        <dbReference type="Proteomes" id="UP000053732"/>
    </source>
</evidence>
<organism evidence="2 3">
    <name type="scientific">Penicillium camemberti (strain FM 013)</name>
    <dbReference type="NCBI Taxonomy" id="1429867"/>
    <lineage>
        <taxon>Eukaryota</taxon>
        <taxon>Fungi</taxon>
        <taxon>Dikarya</taxon>
        <taxon>Ascomycota</taxon>
        <taxon>Pezizomycotina</taxon>
        <taxon>Eurotiomycetes</taxon>
        <taxon>Eurotiomycetidae</taxon>
        <taxon>Eurotiales</taxon>
        <taxon>Aspergillaceae</taxon>
        <taxon>Penicillium</taxon>
    </lineage>
</organism>
<evidence type="ECO:0000256" key="1">
    <source>
        <dbReference type="SAM" id="Phobius"/>
    </source>
</evidence>
<name>A0A0G4NYX5_PENC3</name>
<reference evidence="2 3" key="1">
    <citation type="journal article" date="2014" name="Nat. Commun.">
        <title>Multiple recent horizontal transfers of a large genomic region in cheese making fungi.</title>
        <authorList>
            <person name="Cheeseman K."/>
            <person name="Ropars J."/>
            <person name="Renault P."/>
            <person name="Dupont J."/>
            <person name="Gouzy J."/>
            <person name="Branca A."/>
            <person name="Abraham A.L."/>
            <person name="Ceppi M."/>
            <person name="Conseiller E."/>
            <person name="Debuchy R."/>
            <person name="Malagnac F."/>
            <person name="Goarin A."/>
            <person name="Silar P."/>
            <person name="Lacoste S."/>
            <person name="Sallet E."/>
            <person name="Bensimon A."/>
            <person name="Giraud T."/>
            <person name="Brygoo Y."/>
        </authorList>
    </citation>
    <scope>NUCLEOTIDE SEQUENCE [LARGE SCALE GENOMIC DNA]</scope>
    <source>
        <strain evidence="3">FM 013</strain>
    </source>
</reference>
<dbReference type="Proteomes" id="UP000053732">
    <property type="component" value="Unassembled WGS sequence"/>
</dbReference>
<gene>
    <name evidence="2" type="ORF">PCAMFM013_S003g000042</name>
</gene>
<dbReference type="EMBL" id="HG793136">
    <property type="protein sequence ID" value="CRL19251.1"/>
    <property type="molecule type" value="Genomic_DNA"/>
</dbReference>